<feature type="transmembrane region" description="Helical" evidence="1">
    <location>
        <begin position="45"/>
        <end position="65"/>
    </location>
</feature>
<proteinExistence type="predicted"/>
<keyword evidence="1" id="KW-0472">Membrane</keyword>
<evidence type="ECO:0000256" key="1">
    <source>
        <dbReference type="SAM" id="Phobius"/>
    </source>
</evidence>
<protein>
    <submittedName>
        <fullName evidence="2">Uncharacterized protein</fullName>
    </submittedName>
</protein>
<gene>
    <name evidence="2" type="ORF">NE535_06180</name>
</gene>
<keyword evidence="3" id="KW-1185">Reference proteome</keyword>
<dbReference type="EMBL" id="JAMTCD010000006">
    <property type="protein sequence ID" value="MCT7941385.1"/>
    <property type="molecule type" value="Genomic_DNA"/>
</dbReference>
<accession>A0A9X2WLB6</accession>
<evidence type="ECO:0000313" key="3">
    <source>
        <dbReference type="Proteomes" id="UP001155546"/>
    </source>
</evidence>
<dbReference type="AlphaFoldDB" id="A0A9X2WLB6"/>
<name>A0A9X2WLB6_9GAMM</name>
<sequence>MKTNEARPLFRVLSFIIALLMWFVFGSSLLSVLENGSGKYQNWELVLGMFIGAVSFSYVAIIGYMPKILLMFFSRGSVADDKDLK</sequence>
<dbReference type="RefSeq" id="WP_261297796.1">
    <property type="nucleotide sequence ID" value="NZ_JAMTCD010000006.1"/>
</dbReference>
<dbReference type="Proteomes" id="UP001155546">
    <property type="component" value="Unassembled WGS sequence"/>
</dbReference>
<feature type="transmembrane region" description="Helical" evidence="1">
    <location>
        <begin position="12"/>
        <end position="33"/>
    </location>
</feature>
<evidence type="ECO:0000313" key="2">
    <source>
        <dbReference type="EMBL" id="MCT7941385.1"/>
    </source>
</evidence>
<reference evidence="2" key="1">
    <citation type="journal article" date="2023" name="Int. J. Syst. Evol. Microbiol.">
        <title>&lt;i&gt;Shewanella septentrionalis&lt;/i&gt; sp. nov. and &lt;i&gt;Shewanella holmiensis&lt;/i&gt; sp. nov., isolated from Baltic Sea water and sediments.</title>
        <authorList>
            <person name="Martin-Rodriguez A.J."/>
            <person name="Thorell K."/>
            <person name="Joffre E."/>
            <person name="Jensie-Markopoulos S."/>
            <person name="Moore E.R.B."/>
            <person name="Sjoling A."/>
        </authorList>
    </citation>
    <scope>NUCLEOTIDE SEQUENCE</scope>
    <source>
        <strain evidence="2">SP1S2-7</strain>
    </source>
</reference>
<keyword evidence="1" id="KW-0812">Transmembrane</keyword>
<organism evidence="2 3">
    <name type="scientific">Shewanella holmiensis</name>
    <dbReference type="NCBI Taxonomy" id="2952222"/>
    <lineage>
        <taxon>Bacteria</taxon>
        <taxon>Pseudomonadati</taxon>
        <taxon>Pseudomonadota</taxon>
        <taxon>Gammaproteobacteria</taxon>
        <taxon>Alteromonadales</taxon>
        <taxon>Shewanellaceae</taxon>
        <taxon>Shewanella</taxon>
    </lineage>
</organism>
<comment type="caution">
    <text evidence="2">The sequence shown here is derived from an EMBL/GenBank/DDBJ whole genome shotgun (WGS) entry which is preliminary data.</text>
</comment>
<keyword evidence="1" id="KW-1133">Transmembrane helix</keyword>